<dbReference type="Gene3D" id="3.40.50.2020">
    <property type="match status" value="1"/>
</dbReference>
<dbReference type="UniPathway" id="UPA00591">
    <property type="reaction ID" value="UER00648"/>
</dbReference>
<keyword evidence="19" id="KW-1185">Reference proteome</keyword>
<dbReference type="PANTHER" id="PTHR43340">
    <property type="entry name" value="HYPOXANTHINE-GUANINE PHOSPHORIBOSYLTRANSFERASE"/>
    <property type="match status" value="1"/>
</dbReference>
<evidence type="ECO:0000256" key="8">
    <source>
        <dbReference type="ARBA" id="ARBA00022676"/>
    </source>
</evidence>
<comment type="similarity">
    <text evidence="6 16">Belongs to the purine/pyrimidine phosphoribosyltransferase family.</text>
</comment>
<evidence type="ECO:0000256" key="13">
    <source>
        <dbReference type="ARBA" id="ARBA00022842"/>
    </source>
</evidence>
<sequence length="172" mass="19434">MSDNIKVLVTEEEVDRKIEEIGRKISEDYAGKEVHLICVLKGGVFFMCELAKRITVPVSMDFMSISSYGNATESSGVVRITKDLDDSLEGKEVIIVEDIIDSGRTLSYLVDILQKRNPKSITLCTLLDKPERRVVEVDVQYVGFCIPDEFVVGYGLDYQQKYRNLPYIGVVQ</sequence>
<comment type="pathway">
    <text evidence="4 16">Purine metabolism; IMP biosynthesis via salvage pathway; IMP from hypoxanthine: step 1/1.</text>
</comment>
<dbReference type="Proteomes" id="UP000199315">
    <property type="component" value="Unassembled WGS sequence"/>
</dbReference>
<dbReference type="PANTHER" id="PTHR43340:SF1">
    <property type="entry name" value="HYPOXANTHINE PHOSPHORIBOSYLTRANSFERASE"/>
    <property type="match status" value="1"/>
</dbReference>
<dbReference type="GO" id="GO:0032263">
    <property type="term" value="P:GMP salvage"/>
    <property type="evidence" value="ECO:0007669"/>
    <property type="project" value="TreeGrafter"/>
</dbReference>
<dbReference type="InterPro" id="IPR005904">
    <property type="entry name" value="Hxn_phspho_trans"/>
</dbReference>
<dbReference type="InterPro" id="IPR029057">
    <property type="entry name" value="PRTase-like"/>
</dbReference>
<dbReference type="FunFam" id="3.40.50.2020:FF:000006">
    <property type="entry name" value="Hypoxanthine phosphoribosyltransferase"/>
    <property type="match status" value="1"/>
</dbReference>
<evidence type="ECO:0000259" key="17">
    <source>
        <dbReference type="Pfam" id="PF00156"/>
    </source>
</evidence>
<gene>
    <name evidence="18" type="ORF">SAMN05421730_104710</name>
</gene>
<keyword evidence="9 16" id="KW-0808">Transferase</keyword>
<evidence type="ECO:0000256" key="11">
    <source>
        <dbReference type="ARBA" id="ARBA00022726"/>
    </source>
</evidence>
<comment type="catalytic activity">
    <reaction evidence="15">
        <text>IMP + diphosphate = hypoxanthine + 5-phospho-alpha-D-ribose 1-diphosphate</text>
        <dbReference type="Rhea" id="RHEA:17973"/>
        <dbReference type="ChEBI" id="CHEBI:17368"/>
        <dbReference type="ChEBI" id="CHEBI:33019"/>
        <dbReference type="ChEBI" id="CHEBI:58017"/>
        <dbReference type="ChEBI" id="CHEBI:58053"/>
        <dbReference type="EC" id="2.4.2.8"/>
    </reaction>
    <physiologicalReaction direction="right-to-left" evidence="15">
        <dbReference type="Rhea" id="RHEA:17975"/>
    </physiologicalReaction>
</comment>
<keyword evidence="10 16" id="KW-0479">Metal-binding</keyword>
<dbReference type="GO" id="GO:0004422">
    <property type="term" value="F:hypoxanthine phosphoribosyltransferase activity"/>
    <property type="evidence" value="ECO:0007669"/>
    <property type="project" value="InterPro"/>
</dbReference>
<evidence type="ECO:0000256" key="2">
    <source>
        <dbReference type="ARBA" id="ARBA00002049"/>
    </source>
</evidence>
<evidence type="ECO:0000256" key="15">
    <source>
        <dbReference type="ARBA" id="ARBA00049402"/>
    </source>
</evidence>
<proteinExistence type="inferred from homology"/>
<keyword evidence="12 16" id="KW-0547">Nucleotide-binding</keyword>
<evidence type="ECO:0000256" key="10">
    <source>
        <dbReference type="ARBA" id="ARBA00022723"/>
    </source>
</evidence>
<evidence type="ECO:0000313" key="18">
    <source>
        <dbReference type="EMBL" id="SCP99583.1"/>
    </source>
</evidence>
<reference evidence="18 19" key="1">
    <citation type="submission" date="2016-09" db="EMBL/GenBank/DDBJ databases">
        <authorList>
            <person name="Capua I."/>
            <person name="De Benedictis P."/>
            <person name="Joannis T."/>
            <person name="Lombin L.H."/>
            <person name="Cattoli G."/>
        </authorList>
    </citation>
    <scope>NUCLEOTIDE SEQUENCE [LARGE SCALE GENOMIC DNA]</scope>
    <source>
        <strain evidence="18 19">GluBS11</strain>
    </source>
</reference>
<evidence type="ECO:0000256" key="9">
    <source>
        <dbReference type="ARBA" id="ARBA00022679"/>
    </source>
</evidence>
<dbReference type="InterPro" id="IPR000836">
    <property type="entry name" value="PRTase_dom"/>
</dbReference>
<dbReference type="GO" id="GO:0000287">
    <property type="term" value="F:magnesium ion binding"/>
    <property type="evidence" value="ECO:0007669"/>
    <property type="project" value="TreeGrafter"/>
</dbReference>
<comment type="function">
    <text evidence="2">Purine salvage pathway enzyme that catalyzes the transfer of the ribosyl-5-phosphate group from 5-phospho-alpha-D-ribose 1-diphosphate (PRPP) to the N9 position of the 6-oxopurines hypoxanthine and guanine to form the corresponding ribonucleotides IMP (inosine 5'-monophosphate) and GMP (guanosine 5'-monophosphate), with the release of PPi.</text>
</comment>
<dbReference type="EMBL" id="FMKA01000047">
    <property type="protein sequence ID" value="SCP99583.1"/>
    <property type="molecule type" value="Genomic_DNA"/>
</dbReference>
<evidence type="ECO:0000256" key="5">
    <source>
        <dbReference type="ARBA" id="ARBA00004676"/>
    </source>
</evidence>
<dbReference type="AlphaFoldDB" id="A0A1D3TYN5"/>
<keyword evidence="7 16" id="KW-0963">Cytoplasm</keyword>
<evidence type="ECO:0000256" key="6">
    <source>
        <dbReference type="ARBA" id="ARBA00008391"/>
    </source>
</evidence>
<name>A0A1D3TYN5_9FIRM</name>
<evidence type="ECO:0000313" key="19">
    <source>
        <dbReference type="Proteomes" id="UP000199315"/>
    </source>
</evidence>
<dbReference type="SUPFAM" id="SSF53271">
    <property type="entry name" value="PRTase-like"/>
    <property type="match status" value="1"/>
</dbReference>
<evidence type="ECO:0000256" key="16">
    <source>
        <dbReference type="RuleBase" id="RU364099"/>
    </source>
</evidence>
<dbReference type="STRING" id="1619234.SAMN05421730_104710"/>
<dbReference type="InterPro" id="IPR050408">
    <property type="entry name" value="HGPRT"/>
</dbReference>
<dbReference type="CDD" id="cd06223">
    <property type="entry name" value="PRTases_typeI"/>
    <property type="match status" value="1"/>
</dbReference>
<dbReference type="GO" id="GO:0000166">
    <property type="term" value="F:nucleotide binding"/>
    <property type="evidence" value="ECO:0007669"/>
    <property type="project" value="UniProtKB-KW"/>
</dbReference>
<evidence type="ECO:0000256" key="1">
    <source>
        <dbReference type="ARBA" id="ARBA00001946"/>
    </source>
</evidence>
<dbReference type="GO" id="GO:0005829">
    <property type="term" value="C:cytosol"/>
    <property type="evidence" value="ECO:0007669"/>
    <property type="project" value="TreeGrafter"/>
</dbReference>
<dbReference type="GO" id="GO:0006166">
    <property type="term" value="P:purine ribonucleoside salvage"/>
    <property type="evidence" value="ECO:0007669"/>
    <property type="project" value="UniProtKB-KW"/>
</dbReference>
<dbReference type="NCBIfam" id="TIGR01203">
    <property type="entry name" value="HGPRTase"/>
    <property type="match status" value="1"/>
</dbReference>
<organism evidence="18 19">
    <name type="scientific">Anaerobium acetethylicum</name>
    <dbReference type="NCBI Taxonomy" id="1619234"/>
    <lineage>
        <taxon>Bacteria</taxon>
        <taxon>Bacillati</taxon>
        <taxon>Bacillota</taxon>
        <taxon>Clostridia</taxon>
        <taxon>Lachnospirales</taxon>
        <taxon>Lachnospiraceae</taxon>
        <taxon>Anaerobium</taxon>
    </lineage>
</organism>
<comment type="cofactor">
    <cofactor evidence="1 16">
        <name>Mg(2+)</name>
        <dbReference type="ChEBI" id="CHEBI:18420"/>
    </cofactor>
</comment>
<dbReference type="GO" id="GO:0046100">
    <property type="term" value="P:hypoxanthine metabolic process"/>
    <property type="evidence" value="ECO:0007669"/>
    <property type="project" value="TreeGrafter"/>
</dbReference>
<feature type="domain" description="Phosphoribosyltransferase" evidence="17">
    <location>
        <begin position="14"/>
        <end position="159"/>
    </location>
</feature>
<dbReference type="RefSeq" id="WP_091236893.1">
    <property type="nucleotide sequence ID" value="NZ_FMKA01000047.1"/>
</dbReference>
<dbReference type="GO" id="GO:0052657">
    <property type="term" value="F:guanine phosphoribosyltransferase activity"/>
    <property type="evidence" value="ECO:0007669"/>
    <property type="project" value="UniProtKB-ARBA"/>
</dbReference>
<evidence type="ECO:0000256" key="4">
    <source>
        <dbReference type="ARBA" id="ARBA00004669"/>
    </source>
</evidence>
<dbReference type="Pfam" id="PF00156">
    <property type="entry name" value="Pribosyltran"/>
    <property type="match status" value="1"/>
</dbReference>
<dbReference type="GO" id="GO:0006178">
    <property type="term" value="P:guanine salvage"/>
    <property type="evidence" value="ECO:0007669"/>
    <property type="project" value="TreeGrafter"/>
</dbReference>
<keyword evidence="13 16" id="KW-0460">Magnesium</keyword>
<dbReference type="GO" id="GO:0032264">
    <property type="term" value="P:IMP salvage"/>
    <property type="evidence" value="ECO:0007669"/>
    <property type="project" value="UniProtKB-UniPathway"/>
</dbReference>
<evidence type="ECO:0000256" key="12">
    <source>
        <dbReference type="ARBA" id="ARBA00022741"/>
    </source>
</evidence>
<evidence type="ECO:0000256" key="14">
    <source>
        <dbReference type="ARBA" id="ARBA00048811"/>
    </source>
</evidence>
<comment type="subcellular location">
    <subcellularLocation>
        <location evidence="3 16">Cytoplasm</location>
    </subcellularLocation>
</comment>
<protein>
    <recommendedName>
        <fullName evidence="16">Hypoxanthine phosphoribosyltransferase</fullName>
        <ecNumber evidence="16">2.4.2.8</ecNumber>
    </recommendedName>
</protein>
<accession>A0A1D3TYN5</accession>
<dbReference type="OrthoDB" id="9802824at2"/>
<comment type="pathway">
    <text evidence="5">Purine metabolism; GMP biosynthesis via salvage pathway; GMP from guanine: step 1/1.</text>
</comment>
<keyword evidence="8 16" id="KW-0328">Glycosyltransferase</keyword>
<keyword evidence="11 16" id="KW-0660">Purine salvage</keyword>
<comment type="catalytic activity">
    <reaction evidence="14">
        <text>GMP + diphosphate = guanine + 5-phospho-alpha-D-ribose 1-diphosphate</text>
        <dbReference type="Rhea" id="RHEA:25424"/>
        <dbReference type="ChEBI" id="CHEBI:16235"/>
        <dbReference type="ChEBI" id="CHEBI:33019"/>
        <dbReference type="ChEBI" id="CHEBI:58017"/>
        <dbReference type="ChEBI" id="CHEBI:58115"/>
        <dbReference type="EC" id="2.4.2.8"/>
    </reaction>
    <physiologicalReaction direction="right-to-left" evidence="14">
        <dbReference type="Rhea" id="RHEA:25426"/>
    </physiologicalReaction>
</comment>
<evidence type="ECO:0000256" key="7">
    <source>
        <dbReference type="ARBA" id="ARBA00022490"/>
    </source>
</evidence>
<evidence type="ECO:0000256" key="3">
    <source>
        <dbReference type="ARBA" id="ARBA00004496"/>
    </source>
</evidence>
<dbReference type="EC" id="2.4.2.8" evidence="16"/>